<gene>
    <name evidence="2" type="ORF">Kalk_07735</name>
</gene>
<feature type="transmembrane region" description="Helical" evidence="1">
    <location>
        <begin position="7"/>
        <end position="26"/>
    </location>
</feature>
<name>A0A2K9LJ98_9GAMM</name>
<feature type="transmembrane region" description="Helical" evidence="1">
    <location>
        <begin position="61"/>
        <end position="79"/>
    </location>
</feature>
<dbReference type="OrthoDB" id="6951052at2"/>
<dbReference type="EMBL" id="CP022684">
    <property type="protein sequence ID" value="AUM12310.1"/>
    <property type="molecule type" value="Genomic_DNA"/>
</dbReference>
<feature type="transmembrane region" description="Helical" evidence="1">
    <location>
        <begin position="118"/>
        <end position="137"/>
    </location>
</feature>
<dbReference type="AlphaFoldDB" id="A0A2K9LJ98"/>
<sequence>MKMKLALFCYSFNVIGLFIFGLIYTFSGEFLPFHSDAIQMSWDDLSSPQQTLYLGMMRTEGAGLLASAIAIAALLMFPFRKREVWSYWAMTLIGVVENVPSMLGAYYTSLATPASSPWQLNLLGIVLLVLGLAFALGDRKR</sequence>
<dbReference type="RefSeq" id="WP_101893646.1">
    <property type="nucleotide sequence ID" value="NZ_CP022684.1"/>
</dbReference>
<reference evidence="3" key="1">
    <citation type="submission" date="2017-08" db="EMBL/GenBank/DDBJ databases">
        <title>Direct submision.</title>
        <authorList>
            <person name="Kim S.-J."/>
            <person name="Rhee S.-K."/>
        </authorList>
    </citation>
    <scope>NUCLEOTIDE SEQUENCE [LARGE SCALE GENOMIC DNA]</scope>
    <source>
        <strain evidence="3">GI5</strain>
    </source>
</reference>
<keyword evidence="3" id="KW-1185">Reference proteome</keyword>
<keyword evidence="1" id="KW-0812">Transmembrane</keyword>
<evidence type="ECO:0000313" key="2">
    <source>
        <dbReference type="EMBL" id="AUM12310.1"/>
    </source>
</evidence>
<dbReference type="KEGG" id="kak:Kalk_07735"/>
<keyword evidence="1" id="KW-1133">Transmembrane helix</keyword>
<evidence type="ECO:0008006" key="4">
    <source>
        <dbReference type="Google" id="ProtNLM"/>
    </source>
</evidence>
<feature type="transmembrane region" description="Helical" evidence="1">
    <location>
        <begin position="86"/>
        <end position="106"/>
    </location>
</feature>
<protein>
    <recommendedName>
        <fullName evidence="4">DUF4345 domain-containing protein</fullName>
    </recommendedName>
</protein>
<keyword evidence="1" id="KW-0472">Membrane</keyword>
<organism evidence="2 3">
    <name type="scientific">Ketobacter alkanivorans</name>
    <dbReference type="NCBI Taxonomy" id="1917421"/>
    <lineage>
        <taxon>Bacteria</taxon>
        <taxon>Pseudomonadati</taxon>
        <taxon>Pseudomonadota</taxon>
        <taxon>Gammaproteobacteria</taxon>
        <taxon>Pseudomonadales</taxon>
        <taxon>Ketobacteraceae</taxon>
        <taxon>Ketobacter</taxon>
    </lineage>
</organism>
<accession>A0A2K9LJ98</accession>
<dbReference type="Proteomes" id="UP000235116">
    <property type="component" value="Chromosome"/>
</dbReference>
<evidence type="ECO:0000256" key="1">
    <source>
        <dbReference type="SAM" id="Phobius"/>
    </source>
</evidence>
<proteinExistence type="predicted"/>
<evidence type="ECO:0000313" key="3">
    <source>
        <dbReference type="Proteomes" id="UP000235116"/>
    </source>
</evidence>